<reference evidence="1" key="1">
    <citation type="submission" date="2021-01" db="EMBL/GenBank/DDBJ databases">
        <authorList>
            <consortium name="Aspergillus chevalieri M1 genome sequencing consortium"/>
            <person name="Kazuki M."/>
            <person name="Futagami T."/>
        </authorList>
    </citation>
    <scope>NUCLEOTIDE SEQUENCE</scope>
    <source>
        <strain evidence="1">M1</strain>
    </source>
</reference>
<proteinExistence type="predicted"/>
<gene>
    <name evidence="1" type="ORF">ACHE_40456S</name>
</gene>
<keyword evidence="2" id="KW-1185">Reference proteome</keyword>
<dbReference type="RefSeq" id="XP_043136414.1">
    <property type="nucleotide sequence ID" value="XM_043278657.1"/>
</dbReference>
<dbReference type="PROSITE" id="PS51257">
    <property type="entry name" value="PROKAR_LIPOPROTEIN"/>
    <property type="match status" value="1"/>
</dbReference>
<reference evidence="1" key="2">
    <citation type="submission" date="2021-02" db="EMBL/GenBank/DDBJ databases">
        <title>Aspergillus chevalieri M1 genome sequence.</title>
        <authorList>
            <person name="Kadooka C."/>
            <person name="Mori K."/>
            <person name="Futagami T."/>
        </authorList>
    </citation>
    <scope>NUCLEOTIDE SEQUENCE</scope>
    <source>
        <strain evidence="1">M1</strain>
    </source>
</reference>
<dbReference type="EMBL" id="AP024419">
    <property type="protein sequence ID" value="BCR87892.1"/>
    <property type="molecule type" value="Genomic_DNA"/>
</dbReference>
<organism evidence="1 2">
    <name type="scientific">Aspergillus chevalieri</name>
    <name type="common">Eurotium chevalieri</name>
    <dbReference type="NCBI Taxonomy" id="182096"/>
    <lineage>
        <taxon>Eukaryota</taxon>
        <taxon>Fungi</taxon>
        <taxon>Dikarya</taxon>
        <taxon>Ascomycota</taxon>
        <taxon>Pezizomycotina</taxon>
        <taxon>Eurotiomycetes</taxon>
        <taxon>Eurotiomycetidae</taxon>
        <taxon>Eurotiales</taxon>
        <taxon>Aspergillaceae</taxon>
        <taxon>Aspergillus</taxon>
        <taxon>Aspergillus subgen. Aspergillus</taxon>
    </lineage>
</organism>
<dbReference type="Proteomes" id="UP000637239">
    <property type="component" value="Chromosome 4"/>
</dbReference>
<evidence type="ECO:0000313" key="2">
    <source>
        <dbReference type="Proteomes" id="UP000637239"/>
    </source>
</evidence>
<dbReference type="KEGG" id="ache:ACHE_40456S"/>
<evidence type="ECO:0000313" key="1">
    <source>
        <dbReference type="EMBL" id="BCR87892.1"/>
    </source>
</evidence>
<protein>
    <submittedName>
        <fullName evidence="1">Uncharacterized protein</fullName>
    </submittedName>
</protein>
<sequence>MYLHRELSRQNVPYYFLGGFACINVAMTARTTADIDIAVPNGQNGYGVLLDILQRAPFVQDTEGFISRDSYYFLLNSQAALSKLAAFWCAGLLKLKISSWANKSRRSGLKRDGDIIDINSIQNLLIQNGEKMPLKGLEGDAANGLWDWIQEFKDLKMWQLLDSSYKGH</sequence>
<dbReference type="AlphaFoldDB" id="A0A7R7VNP7"/>
<accession>A0A7R7VNP7</accession>
<dbReference type="GeneID" id="66982251"/>
<name>A0A7R7VNP7_ASPCH</name>